<evidence type="ECO:0000313" key="2">
    <source>
        <dbReference type="EMBL" id="SBT15558.1"/>
    </source>
</evidence>
<reference evidence="3" key="1">
    <citation type="submission" date="2016-06" db="EMBL/GenBank/DDBJ databases">
        <authorList>
            <person name="Rodrigo-Torres L."/>
            <person name="Arahal D.R."/>
        </authorList>
    </citation>
    <scope>NUCLEOTIDE SEQUENCE [LARGE SCALE GENOMIC DNA]</scope>
    <source>
        <strain evidence="3">CECT 7224</strain>
    </source>
</reference>
<evidence type="ECO:0000313" key="3">
    <source>
        <dbReference type="Proteomes" id="UP000092819"/>
    </source>
</evidence>
<dbReference type="Proteomes" id="UP000092819">
    <property type="component" value="Unassembled WGS sequence"/>
</dbReference>
<name>A0A1C3JKT3_9VIBR</name>
<proteinExistence type="predicted"/>
<organism evidence="2 3">
    <name type="scientific">Vibrio celticus</name>
    <dbReference type="NCBI Taxonomy" id="446372"/>
    <lineage>
        <taxon>Bacteria</taxon>
        <taxon>Pseudomonadati</taxon>
        <taxon>Pseudomonadota</taxon>
        <taxon>Gammaproteobacteria</taxon>
        <taxon>Vibrionales</taxon>
        <taxon>Vibrionaceae</taxon>
        <taxon>Vibrio</taxon>
    </lineage>
</organism>
<feature type="signal peptide" evidence="1">
    <location>
        <begin position="1"/>
        <end position="19"/>
    </location>
</feature>
<keyword evidence="3" id="KW-1185">Reference proteome</keyword>
<protein>
    <submittedName>
        <fullName evidence="2">Uncharacterized protein</fullName>
    </submittedName>
</protein>
<gene>
    <name evidence="2" type="ORF">VCE7224_04357</name>
</gene>
<dbReference type="AlphaFoldDB" id="A0A1C3JKT3"/>
<dbReference type="EMBL" id="FLQZ01000150">
    <property type="protein sequence ID" value="SBT15558.1"/>
    <property type="molecule type" value="Genomic_DNA"/>
</dbReference>
<feature type="chain" id="PRO_5008676801" evidence="1">
    <location>
        <begin position="20"/>
        <end position="112"/>
    </location>
</feature>
<keyword evidence="1" id="KW-0732">Signal</keyword>
<evidence type="ECO:0000256" key="1">
    <source>
        <dbReference type="SAM" id="SignalP"/>
    </source>
</evidence>
<accession>A0A1C3JKT3</accession>
<sequence>MKLRLISIALIAGCLTACGGGGGGSNTSAPAPQTRTLQGVAIDGYISGATAFLDINYNGVLDEGEPSSVTDRARLRSPLYCKDLRKVAIATVCFFLLSFDPCFEAGFFRQQI</sequence>